<evidence type="ECO:0000256" key="13">
    <source>
        <dbReference type="ARBA" id="ARBA00022989"/>
    </source>
</evidence>
<evidence type="ECO:0000256" key="4">
    <source>
        <dbReference type="ARBA" id="ARBA00022448"/>
    </source>
</evidence>
<dbReference type="InterPro" id="IPR013099">
    <property type="entry name" value="K_chnl_dom"/>
</dbReference>
<keyword evidence="12" id="KW-0630">Potassium</keyword>
<feature type="transmembrane region" description="Helical" evidence="18">
    <location>
        <begin position="297"/>
        <end position="318"/>
    </location>
</feature>
<evidence type="ECO:0000259" key="19">
    <source>
        <dbReference type="Pfam" id="PF07885"/>
    </source>
</evidence>
<feature type="transmembrane region" description="Helical" evidence="18">
    <location>
        <begin position="364"/>
        <end position="385"/>
    </location>
</feature>
<organism evidence="20 21">
    <name type="scientific">Malus baccata</name>
    <name type="common">Siberian crab apple</name>
    <name type="synonym">Pyrus baccata</name>
    <dbReference type="NCBI Taxonomy" id="106549"/>
    <lineage>
        <taxon>Eukaryota</taxon>
        <taxon>Viridiplantae</taxon>
        <taxon>Streptophyta</taxon>
        <taxon>Embryophyta</taxon>
        <taxon>Tracheophyta</taxon>
        <taxon>Spermatophyta</taxon>
        <taxon>Magnoliopsida</taxon>
        <taxon>eudicotyledons</taxon>
        <taxon>Gunneridae</taxon>
        <taxon>Pentapetalae</taxon>
        <taxon>rosids</taxon>
        <taxon>fabids</taxon>
        <taxon>Rosales</taxon>
        <taxon>Rosaceae</taxon>
        <taxon>Amygdaloideae</taxon>
        <taxon>Maleae</taxon>
        <taxon>Malus</taxon>
    </lineage>
</organism>
<comment type="similarity">
    <text evidence="2">Belongs to the two pore domain potassium channel (TC 1.A.1.7) family.</text>
</comment>
<dbReference type="Gene3D" id="1.10.287.70">
    <property type="match status" value="2"/>
</dbReference>
<evidence type="ECO:0000256" key="12">
    <source>
        <dbReference type="ARBA" id="ARBA00022958"/>
    </source>
</evidence>
<dbReference type="FunFam" id="1.10.287.70:FF:000102">
    <property type="entry name" value="Two-pore potassium channel 3"/>
    <property type="match status" value="1"/>
</dbReference>
<dbReference type="STRING" id="106549.A0A540MRG2"/>
<keyword evidence="11" id="KW-0106">Calcium</keyword>
<dbReference type="GO" id="GO:0009705">
    <property type="term" value="C:plant-type vacuole membrane"/>
    <property type="evidence" value="ECO:0007669"/>
    <property type="project" value="TreeGrafter"/>
</dbReference>
<evidence type="ECO:0000256" key="17">
    <source>
        <dbReference type="SAM" id="MobiDB-lite"/>
    </source>
</evidence>
<dbReference type="InterPro" id="IPR011992">
    <property type="entry name" value="EF-hand-dom_pair"/>
</dbReference>
<evidence type="ECO:0000256" key="7">
    <source>
        <dbReference type="ARBA" id="ARBA00022692"/>
    </source>
</evidence>
<accession>A0A540MRG2</accession>
<dbReference type="GO" id="GO:0015271">
    <property type="term" value="F:outward rectifier potassium channel activity"/>
    <property type="evidence" value="ECO:0007669"/>
    <property type="project" value="TreeGrafter"/>
</dbReference>
<protein>
    <recommendedName>
        <fullName evidence="19">Potassium channel domain-containing protein</fullName>
    </recommendedName>
</protein>
<keyword evidence="8" id="KW-0479">Metal-binding</keyword>
<keyword evidence="16" id="KW-0407">Ion channel</keyword>
<evidence type="ECO:0000256" key="11">
    <source>
        <dbReference type="ARBA" id="ARBA00022837"/>
    </source>
</evidence>
<keyword evidence="10" id="KW-0631">Potassium channel</keyword>
<evidence type="ECO:0000256" key="2">
    <source>
        <dbReference type="ARBA" id="ARBA00010159"/>
    </source>
</evidence>
<evidence type="ECO:0000313" key="21">
    <source>
        <dbReference type="Proteomes" id="UP000315295"/>
    </source>
</evidence>
<evidence type="ECO:0000256" key="1">
    <source>
        <dbReference type="ARBA" id="ARBA00004128"/>
    </source>
</evidence>
<dbReference type="InterPro" id="IPR018247">
    <property type="entry name" value="EF_Hand_1_Ca_BS"/>
</dbReference>
<feature type="transmembrane region" description="Helical" evidence="18">
    <location>
        <begin position="243"/>
        <end position="263"/>
    </location>
</feature>
<feature type="transmembrane region" description="Helical" evidence="18">
    <location>
        <begin position="118"/>
        <end position="136"/>
    </location>
</feature>
<dbReference type="PRINTS" id="PR01333">
    <property type="entry name" value="2POREKCHANEL"/>
</dbReference>
<dbReference type="GO" id="GO:0046872">
    <property type="term" value="F:metal ion binding"/>
    <property type="evidence" value="ECO:0007669"/>
    <property type="project" value="UniProtKB-KW"/>
</dbReference>
<dbReference type="Proteomes" id="UP000315295">
    <property type="component" value="Unassembled WGS sequence"/>
</dbReference>
<dbReference type="EMBL" id="VIEB01000196">
    <property type="protein sequence ID" value="TQE01361.1"/>
    <property type="molecule type" value="Genomic_DNA"/>
</dbReference>
<dbReference type="FunFam" id="1.10.287.70:FF:000165">
    <property type="entry name" value="Two-pore potassium channel 5"/>
    <property type="match status" value="1"/>
</dbReference>
<keyword evidence="15 18" id="KW-0472">Membrane</keyword>
<evidence type="ECO:0000256" key="5">
    <source>
        <dbReference type="ARBA" id="ARBA00022538"/>
    </source>
</evidence>
<keyword evidence="21" id="KW-1185">Reference proteome</keyword>
<keyword evidence="7 18" id="KW-0812">Transmembrane</keyword>
<feature type="transmembrane region" description="Helical" evidence="18">
    <location>
        <begin position="148"/>
        <end position="167"/>
    </location>
</feature>
<reference evidence="20 21" key="1">
    <citation type="journal article" date="2019" name="G3 (Bethesda)">
        <title>Sequencing of a Wild Apple (Malus baccata) Genome Unravels the Differences Between Cultivated and Wild Apple Species Regarding Disease Resistance and Cold Tolerance.</title>
        <authorList>
            <person name="Chen X."/>
        </authorList>
    </citation>
    <scope>NUCLEOTIDE SEQUENCE [LARGE SCALE GENOMIC DNA]</scope>
    <source>
        <strain evidence="21">cv. Shandingzi</strain>
        <tissue evidence="20">Leaves</tissue>
    </source>
</reference>
<evidence type="ECO:0000256" key="15">
    <source>
        <dbReference type="ARBA" id="ARBA00023136"/>
    </source>
</evidence>
<gene>
    <name evidence="20" type="ORF">C1H46_013041</name>
</gene>
<feature type="domain" description="Potassium channel" evidence="19">
    <location>
        <begin position="250"/>
        <end position="318"/>
    </location>
</feature>
<dbReference type="AlphaFoldDB" id="A0A540MRG2"/>
<name>A0A540MRG2_MALBA</name>
<keyword evidence="9" id="KW-0677">Repeat</keyword>
<dbReference type="InterPro" id="IPR003280">
    <property type="entry name" value="2pore_dom_K_chnl"/>
</dbReference>
<evidence type="ECO:0000256" key="3">
    <source>
        <dbReference type="ARBA" id="ARBA00011738"/>
    </source>
</evidence>
<keyword evidence="4" id="KW-0813">Transport</keyword>
<feature type="domain" description="Potassium channel" evidence="19">
    <location>
        <begin position="121"/>
        <end position="200"/>
    </location>
</feature>
<feature type="region of interest" description="Disordered" evidence="17">
    <location>
        <begin position="1"/>
        <end position="78"/>
    </location>
</feature>
<keyword evidence="6" id="KW-0926">Vacuole</keyword>
<dbReference type="SUPFAM" id="SSF81324">
    <property type="entry name" value="Voltage-gated potassium channels"/>
    <property type="match status" value="2"/>
</dbReference>
<comment type="caution">
    <text evidence="20">The sequence shown here is derived from an EMBL/GenBank/DDBJ whole genome shotgun (WGS) entry which is preliminary data.</text>
</comment>
<evidence type="ECO:0000256" key="18">
    <source>
        <dbReference type="SAM" id="Phobius"/>
    </source>
</evidence>
<dbReference type="GO" id="GO:0022841">
    <property type="term" value="F:potassium ion leak channel activity"/>
    <property type="evidence" value="ECO:0007669"/>
    <property type="project" value="TreeGrafter"/>
</dbReference>
<proteinExistence type="inferred from homology"/>
<evidence type="ECO:0000256" key="16">
    <source>
        <dbReference type="ARBA" id="ARBA00023303"/>
    </source>
</evidence>
<evidence type="ECO:0000313" key="20">
    <source>
        <dbReference type="EMBL" id="TQE01361.1"/>
    </source>
</evidence>
<keyword evidence="5" id="KW-0633">Potassium transport</keyword>
<sequence>MEREPFLGPQKGPQHQLLRPTPTPTVQVPDPDDFSFKISPSHSEPNLHHFQPHHHHVHQQDPHPSSSGPPNAHYQKRPGTLHRCRTAPAMAVMQDLNPNSTTQVPKPQSDSTSIIRQAIFLLLVYLSLGVVIYSFSRDKFSGIETHPVVDALYFCIVTMCTIGYGDIAPTTPLTKIFACVFVLFGFGFIDILLSGVVNFVLDLQENMILTGIQMGQTSRNHGFSARDYIVDVAKGRMRIRLKVGLALGVVVLCIGIGALVLCFVENLDWIDSVYLSVMSVTTVGYGDRAFQTLQGRLFAAVWLLFSTLAVARAFIYLAEARVDKRHRRIMNWVLHRDITVQDLLAADINNHGFIRAFQTLQGRLFAAVWLLFSTLAVARAFIYLAEARVDKRHRRIMNWVLHRDITVQDLLAADINNHGFISKSEYVIYKLKEMGKIGEKDILQICDQFSRLDENHSGKITLPDLLAHRL</sequence>
<evidence type="ECO:0000256" key="14">
    <source>
        <dbReference type="ARBA" id="ARBA00023065"/>
    </source>
</evidence>
<dbReference type="GO" id="GO:0005886">
    <property type="term" value="C:plasma membrane"/>
    <property type="evidence" value="ECO:0007669"/>
    <property type="project" value="TreeGrafter"/>
</dbReference>
<dbReference type="GO" id="GO:0030322">
    <property type="term" value="P:stabilization of membrane potential"/>
    <property type="evidence" value="ECO:0007669"/>
    <property type="project" value="TreeGrafter"/>
</dbReference>
<dbReference type="Gene3D" id="1.10.238.10">
    <property type="entry name" value="EF-hand"/>
    <property type="match status" value="1"/>
</dbReference>
<keyword evidence="13 18" id="KW-1133">Transmembrane helix</keyword>
<dbReference type="PANTHER" id="PTHR11003:SF268">
    <property type="entry name" value="TWO-PORE POTASSIUM CHANNEL 4-RELATED"/>
    <property type="match status" value="1"/>
</dbReference>
<comment type="subcellular location">
    <subcellularLocation>
        <location evidence="1">Vacuole membrane</location>
        <topology evidence="1">Multi-pass membrane protein</topology>
    </subcellularLocation>
</comment>
<dbReference type="SUPFAM" id="SSF47473">
    <property type="entry name" value="EF-hand"/>
    <property type="match status" value="1"/>
</dbReference>
<evidence type="ECO:0000256" key="10">
    <source>
        <dbReference type="ARBA" id="ARBA00022826"/>
    </source>
</evidence>
<keyword evidence="14" id="KW-0406">Ion transport</keyword>
<dbReference type="Pfam" id="PF07885">
    <property type="entry name" value="Ion_trans_2"/>
    <property type="match status" value="2"/>
</dbReference>
<evidence type="ECO:0000256" key="9">
    <source>
        <dbReference type="ARBA" id="ARBA00022737"/>
    </source>
</evidence>
<evidence type="ECO:0000256" key="6">
    <source>
        <dbReference type="ARBA" id="ARBA00022554"/>
    </source>
</evidence>
<feature type="transmembrane region" description="Helical" evidence="18">
    <location>
        <begin position="173"/>
        <end position="201"/>
    </location>
</feature>
<comment type="subunit">
    <text evidence="3">Homodimer.</text>
</comment>
<dbReference type="PANTHER" id="PTHR11003">
    <property type="entry name" value="POTASSIUM CHANNEL, SUBFAMILY K"/>
    <property type="match status" value="1"/>
</dbReference>
<evidence type="ECO:0000256" key="8">
    <source>
        <dbReference type="ARBA" id="ARBA00022723"/>
    </source>
</evidence>
<dbReference type="PROSITE" id="PS00018">
    <property type="entry name" value="EF_HAND_1"/>
    <property type="match status" value="1"/>
</dbReference>